<evidence type="ECO:0000259" key="3">
    <source>
        <dbReference type="Pfam" id="PF21171"/>
    </source>
</evidence>
<dbReference type="InterPro" id="IPR048821">
    <property type="entry name" value="PDE12-like_N"/>
</dbReference>
<evidence type="ECO:0000259" key="2">
    <source>
        <dbReference type="Pfam" id="PF03372"/>
    </source>
</evidence>
<dbReference type="SUPFAM" id="SSF56219">
    <property type="entry name" value="DNase I-like"/>
    <property type="match status" value="1"/>
</dbReference>
<dbReference type="GO" id="GO:0005739">
    <property type="term" value="C:mitochondrion"/>
    <property type="evidence" value="ECO:0007669"/>
    <property type="project" value="TreeGrafter"/>
</dbReference>
<accession>A0AAV1UD23</accession>
<evidence type="ECO:0000313" key="5">
    <source>
        <dbReference type="Proteomes" id="UP001162060"/>
    </source>
</evidence>
<evidence type="ECO:0000256" key="1">
    <source>
        <dbReference type="SAM" id="MobiDB-lite"/>
    </source>
</evidence>
<feature type="compositionally biased region" description="Basic residues" evidence="1">
    <location>
        <begin position="62"/>
        <end position="77"/>
    </location>
</feature>
<name>A0AAV1UD23_9STRA</name>
<dbReference type="InterPro" id="IPR036691">
    <property type="entry name" value="Endo/exonu/phosph_ase_sf"/>
</dbReference>
<dbReference type="Proteomes" id="UP001162060">
    <property type="component" value="Unassembled WGS sequence"/>
</dbReference>
<dbReference type="GO" id="GO:0000175">
    <property type="term" value="F:3'-5'-RNA exonuclease activity"/>
    <property type="evidence" value="ECO:0007669"/>
    <property type="project" value="TreeGrafter"/>
</dbReference>
<reference evidence="4" key="1">
    <citation type="submission" date="2024-01" db="EMBL/GenBank/DDBJ databases">
        <authorList>
            <person name="Webb A."/>
        </authorList>
    </citation>
    <scope>NUCLEOTIDE SEQUENCE</scope>
    <source>
        <strain evidence="4">Pm1</strain>
    </source>
</reference>
<dbReference type="InterPro" id="IPR005135">
    <property type="entry name" value="Endo/exonuclease/phosphatase"/>
</dbReference>
<gene>
    <name evidence="4" type="ORF">PM001_LOCUS17649</name>
</gene>
<dbReference type="InterPro" id="IPR050410">
    <property type="entry name" value="CCR4/nocturin_mRNA_transcr"/>
</dbReference>
<evidence type="ECO:0000313" key="4">
    <source>
        <dbReference type="EMBL" id="CAK7932499.1"/>
    </source>
</evidence>
<dbReference type="EMBL" id="CAKLBY020000190">
    <property type="protein sequence ID" value="CAK7932499.1"/>
    <property type="molecule type" value="Genomic_DNA"/>
</dbReference>
<feature type="domain" description="2',5'-phosphodiesterase 12-like N-terminal" evidence="3">
    <location>
        <begin position="129"/>
        <end position="208"/>
    </location>
</feature>
<protein>
    <recommendedName>
        <fullName evidence="6">Endonuclease/exonuclease/phosphatase domain-containing protein</fullName>
    </recommendedName>
</protein>
<comment type="caution">
    <text evidence="4">The sequence shown here is derived from an EMBL/GenBank/DDBJ whole genome shotgun (WGS) entry which is preliminary data.</text>
</comment>
<dbReference type="PANTHER" id="PTHR12121:SF37">
    <property type="entry name" value="2',5'-PHOSPHODIESTERASE 12"/>
    <property type="match status" value="1"/>
</dbReference>
<feature type="region of interest" description="Disordered" evidence="1">
    <location>
        <begin position="58"/>
        <end position="85"/>
    </location>
</feature>
<dbReference type="GO" id="GO:0000288">
    <property type="term" value="P:nuclear-transcribed mRNA catabolic process, deadenylation-dependent decay"/>
    <property type="evidence" value="ECO:0007669"/>
    <property type="project" value="TreeGrafter"/>
</dbReference>
<evidence type="ECO:0008006" key="6">
    <source>
        <dbReference type="Google" id="ProtNLM"/>
    </source>
</evidence>
<organism evidence="4 5">
    <name type="scientific">Peronospora matthiolae</name>
    <dbReference type="NCBI Taxonomy" id="2874970"/>
    <lineage>
        <taxon>Eukaryota</taxon>
        <taxon>Sar</taxon>
        <taxon>Stramenopiles</taxon>
        <taxon>Oomycota</taxon>
        <taxon>Peronosporomycetes</taxon>
        <taxon>Peronosporales</taxon>
        <taxon>Peronosporaceae</taxon>
        <taxon>Peronospora</taxon>
    </lineage>
</organism>
<dbReference type="Gene3D" id="3.60.10.10">
    <property type="entry name" value="Endonuclease/exonuclease/phosphatase"/>
    <property type="match status" value="1"/>
</dbReference>
<proteinExistence type="predicted"/>
<feature type="domain" description="Endonuclease/exonuclease/phosphatase" evidence="2">
    <location>
        <begin position="265"/>
        <end position="589"/>
    </location>
</feature>
<sequence>MAATAAVRVAHVSYAPHASHLKLRLHLHNEQRTFFRPADEKLDRVRYRLQLLASNGSTVPKNWKKKKQQQKKKHKKGATGGMAPTVPVKFVDAEGNEISSRGATVADALMRTKRLDIGTETFVVLHNQPIVTGLKVLEPIMAGITVIALVETEFISVDECLWQWFRLNEKNGDDGENEERSKKVLVSTERRYTPMKDDVGYRFYVECRAPTADLSSEFARDRKAGRVTAPVLPGPNRDAFKDRIQMGLVAATEKYSDAVDAFRVMSYNVLYDGYATSKNAQTNMFPYVKARIMKESRRMQLVLQEIEENNSDIVCLQEMGEHVYTRLFEPMLSLIGYHGFYSDKTGTTNEGCATFVRTTRFEVVKEDTVDLTAAVKASTNPALQNLLQDFPEIAAGIKRIPSIAQLLVIRSKVDPARSIILSNTHLFYRGDAHLIRLMQGAAIVECVSEQKVVLGYEDAAVVMCGDWNAHPKAPLVAFLLDGEIDSTNSHWQEAPSFRWKTSQDDDTGANSRVKNVSEVRPNRLVHDLCLVSACGIPAFTNFVKSFVDTLDYIMVGSKALQVRDAFPFFTEEEVGHEVALPSSTFPSDHVSLVCDLSWQG</sequence>
<dbReference type="Pfam" id="PF21171">
    <property type="entry name" value="PDE12-like_N"/>
    <property type="match status" value="1"/>
</dbReference>
<dbReference type="PANTHER" id="PTHR12121">
    <property type="entry name" value="CARBON CATABOLITE REPRESSOR PROTEIN 4"/>
    <property type="match status" value="1"/>
</dbReference>
<dbReference type="AlphaFoldDB" id="A0AAV1UD23"/>
<dbReference type="Pfam" id="PF03372">
    <property type="entry name" value="Exo_endo_phos"/>
    <property type="match status" value="1"/>
</dbReference>